<dbReference type="Pfam" id="PF00923">
    <property type="entry name" value="TAL_FSA"/>
    <property type="match status" value="1"/>
</dbReference>
<dbReference type="AlphaFoldDB" id="A0A1G1W269"/>
<gene>
    <name evidence="3" type="ORF">A2113_03945</name>
</gene>
<dbReference type="PROSITE" id="PS01054">
    <property type="entry name" value="TRANSALDOLASE_1"/>
    <property type="match status" value="1"/>
</dbReference>
<dbReference type="InterPro" id="IPR033919">
    <property type="entry name" value="TSA/FSA_arc/bac"/>
</dbReference>
<dbReference type="GO" id="GO:0005975">
    <property type="term" value="P:carbohydrate metabolic process"/>
    <property type="evidence" value="ECO:0007669"/>
    <property type="project" value="InterPro"/>
</dbReference>
<evidence type="ECO:0000313" key="3">
    <source>
        <dbReference type="EMBL" id="OGY21680.1"/>
    </source>
</evidence>
<sequence length="237" mass="26023">MAEVRNKNKPISPLFIDTSDPEVIETFLKMGVISGVTTNPTIMFKEKFATNEVEVKKHSLRLAKLIDPFPISLEVTSNDPKEMISQAKELAGWARNVVVKVPVHGPAGELYYLEVINKLAVAGVKINCTAIMSPIQGLMAALAGATYVSLFGGRVANIGHDASFEFRKLRDLLDLHAPEAKIIAASSREAYNITEWLLAGCDIITVVPDLMKVFLIHPYTKETVQMFLDDGAKLKGK</sequence>
<accession>A0A1G1W269</accession>
<dbReference type="InterPro" id="IPR018225">
    <property type="entry name" value="Transaldolase_AS"/>
</dbReference>
<dbReference type="EMBL" id="MHCN01000011">
    <property type="protein sequence ID" value="OGY21680.1"/>
    <property type="molecule type" value="Genomic_DNA"/>
</dbReference>
<dbReference type="PANTHER" id="PTHR10683:SF36">
    <property type="entry name" value="TRANSALDOLASE"/>
    <property type="match status" value="1"/>
</dbReference>
<keyword evidence="2" id="KW-0704">Schiff base</keyword>
<dbReference type="GO" id="GO:0016832">
    <property type="term" value="F:aldehyde-lyase activity"/>
    <property type="evidence" value="ECO:0007669"/>
    <property type="project" value="InterPro"/>
</dbReference>
<dbReference type="Proteomes" id="UP000176299">
    <property type="component" value="Unassembled WGS sequence"/>
</dbReference>
<comment type="subcellular location">
    <subcellularLocation>
        <location evidence="1">Cytoplasm</location>
    </subcellularLocation>
</comment>
<evidence type="ECO:0008006" key="5">
    <source>
        <dbReference type="Google" id="ProtNLM"/>
    </source>
</evidence>
<dbReference type="SUPFAM" id="SSF51569">
    <property type="entry name" value="Aldolase"/>
    <property type="match status" value="1"/>
</dbReference>
<dbReference type="Gene3D" id="3.20.20.70">
    <property type="entry name" value="Aldolase class I"/>
    <property type="match status" value="1"/>
</dbReference>
<comment type="caution">
    <text evidence="3">The sequence shown here is derived from an EMBL/GenBank/DDBJ whole genome shotgun (WGS) entry which is preliminary data.</text>
</comment>
<organism evidence="3 4">
    <name type="scientific">Candidatus Woykebacteria bacterium GWA1_44_8</name>
    <dbReference type="NCBI Taxonomy" id="1802591"/>
    <lineage>
        <taxon>Bacteria</taxon>
        <taxon>Candidatus Woykeibacteriota</taxon>
    </lineage>
</organism>
<dbReference type="InterPro" id="IPR013785">
    <property type="entry name" value="Aldolase_TIM"/>
</dbReference>
<protein>
    <recommendedName>
        <fullName evidence="5">Transaldolase</fullName>
    </recommendedName>
</protein>
<dbReference type="STRING" id="1802591.A2113_03945"/>
<name>A0A1G1W269_9BACT</name>
<evidence type="ECO:0000313" key="4">
    <source>
        <dbReference type="Proteomes" id="UP000176299"/>
    </source>
</evidence>
<dbReference type="GO" id="GO:0005737">
    <property type="term" value="C:cytoplasm"/>
    <property type="evidence" value="ECO:0007669"/>
    <property type="project" value="UniProtKB-SubCell"/>
</dbReference>
<proteinExistence type="predicted"/>
<evidence type="ECO:0000256" key="2">
    <source>
        <dbReference type="ARBA" id="ARBA00023270"/>
    </source>
</evidence>
<reference evidence="3 4" key="1">
    <citation type="journal article" date="2016" name="Nat. Commun.">
        <title>Thousands of microbial genomes shed light on interconnected biogeochemical processes in an aquifer system.</title>
        <authorList>
            <person name="Anantharaman K."/>
            <person name="Brown C.T."/>
            <person name="Hug L.A."/>
            <person name="Sharon I."/>
            <person name="Castelle C.J."/>
            <person name="Probst A.J."/>
            <person name="Thomas B.C."/>
            <person name="Singh A."/>
            <person name="Wilkins M.J."/>
            <person name="Karaoz U."/>
            <person name="Brodie E.L."/>
            <person name="Williams K.H."/>
            <person name="Hubbard S.S."/>
            <person name="Banfield J.F."/>
        </authorList>
    </citation>
    <scope>NUCLEOTIDE SEQUENCE [LARGE SCALE GENOMIC DNA]</scope>
</reference>
<dbReference type="InterPro" id="IPR001585">
    <property type="entry name" value="TAL/FSA"/>
</dbReference>
<dbReference type="PANTHER" id="PTHR10683">
    <property type="entry name" value="TRANSALDOLASE"/>
    <property type="match status" value="1"/>
</dbReference>
<dbReference type="CDD" id="cd00956">
    <property type="entry name" value="Transaldolase_FSA"/>
    <property type="match status" value="1"/>
</dbReference>
<evidence type="ECO:0000256" key="1">
    <source>
        <dbReference type="ARBA" id="ARBA00004496"/>
    </source>
</evidence>